<dbReference type="EMBL" id="CP036262">
    <property type="protein sequence ID" value="QDS92658.1"/>
    <property type="molecule type" value="Genomic_DNA"/>
</dbReference>
<evidence type="ECO:0000259" key="2">
    <source>
        <dbReference type="Pfam" id="PF01434"/>
    </source>
</evidence>
<dbReference type="GO" id="GO:0004176">
    <property type="term" value="F:ATP-dependent peptidase activity"/>
    <property type="evidence" value="ECO:0007669"/>
    <property type="project" value="InterPro"/>
</dbReference>
<dbReference type="SUPFAM" id="SSF140990">
    <property type="entry name" value="FtsH protease domain-like"/>
    <property type="match status" value="1"/>
</dbReference>
<evidence type="ECO:0000313" key="4">
    <source>
        <dbReference type="Proteomes" id="UP000320672"/>
    </source>
</evidence>
<keyword evidence="3" id="KW-0482">Metalloprotease</keyword>
<organism evidence="3 4">
    <name type="scientific">Roseimaritima multifibrata</name>
    <dbReference type="NCBI Taxonomy" id="1930274"/>
    <lineage>
        <taxon>Bacteria</taxon>
        <taxon>Pseudomonadati</taxon>
        <taxon>Planctomycetota</taxon>
        <taxon>Planctomycetia</taxon>
        <taxon>Pirellulales</taxon>
        <taxon>Pirellulaceae</taxon>
        <taxon>Roseimaritima</taxon>
    </lineage>
</organism>
<dbReference type="PANTHER" id="PTHR23076:SF97">
    <property type="entry name" value="ATP-DEPENDENT ZINC METALLOPROTEASE YME1L1"/>
    <property type="match status" value="1"/>
</dbReference>
<proteinExistence type="predicted"/>
<dbReference type="InterPro" id="IPR037219">
    <property type="entry name" value="Peptidase_M41-like"/>
</dbReference>
<dbReference type="Proteomes" id="UP000320672">
    <property type="component" value="Chromosome"/>
</dbReference>
<feature type="domain" description="Peptidase M41" evidence="2">
    <location>
        <begin position="26"/>
        <end position="116"/>
    </location>
</feature>
<dbReference type="PANTHER" id="PTHR23076">
    <property type="entry name" value="METALLOPROTEASE M41 FTSH"/>
    <property type="match status" value="1"/>
</dbReference>
<gene>
    <name evidence="3" type="primary">ftsH_1</name>
    <name evidence="3" type="ORF">FF011L_14050</name>
</gene>
<protein>
    <submittedName>
        <fullName evidence="3">ATP-dependent zinc metalloprotease FtsH</fullName>
        <ecNumber evidence="3">3.4.24.-</ecNumber>
    </submittedName>
</protein>
<dbReference type="OrthoDB" id="6064590at2"/>
<accession>A0A517MCN9</accession>
<dbReference type="AlphaFoldDB" id="A0A517MCN9"/>
<dbReference type="EC" id="3.4.24.-" evidence="3"/>
<dbReference type="GO" id="GO:0004222">
    <property type="term" value="F:metalloendopeptidase activity"/>
    <property type="evidence" value="ECO:0007669"/>
    <property type="project" value="InterPro"/>
</dbReference>
<dbReference type="Gene3D" id="1.20.58.760">
    <property type="entry name" value="Peptidase M41"/>
    <property type="match status" value="1"/>
</dbReference>
<keyword evidence="3" id="KW-0378">Hydrolase</keyword>
<dbReference type="KEGG" id="rml:FF011L_14050"/>
<evidence type="ECO:0000313" key="3">
    <source>
        <dbReference type="EMBL" id="QDS92658.1"/>
    </source>
</evidence>
<evidence type="ECO:0000256" key="1">
    <source>
        <dbReference type="SAM" id="MobiDB-lite"/>
    </source>
</evidence>
<dbReference type="RefSeq" id="WP_145350881.1">
    <property type="nucleotide sequence ID" value="NZ_CP036262.1"/>
</dbReference>
<keyword evidence="4" id="KW-1185">Reference proteome</keyword>
<dbReference type="GO" id="GO:0045037">
    <property type="term" value="P:protein import into chloroplast stroma"/>
    <property type="evidence" value="ECO:0007669"/>
    <property type="project" value="TreeGrafter"/>
</dbReference>
<dbReference type="GO" id="GO:0006508">
    <property type="term" value="P:proteolysis"/>
    <property type="evidence" value="ECO:0007669"/>
    <property type="project" value="UniProtKB-KW"/>
</dbReference>
<keyword evidence="3" id="KW-0645">Protease</keyword>
<dbReference type="InterPro" id="IPR000642">
    <property type="entry name" value="Peptidase_M41"/>
</dbReference>
<reference evidence="3 4" key="1">
    <citation type="submission" date="2019-02" db="EMBL/GenBank/DDBJ databases">
        <title>Deep-cultivation of Planctomycetes and their phenomic and genomic characterization uncovers novel biology.</title>
        <authorList>
            <person name="Wiegand S."/>
            <person name="Jogler M."/>
            <person name="Boedeker C."/>
            <person name="Pinto D."/>
            <person name="Vollmers J."/>
            <person name="Rivas-Marin E."/>
            <person name="Kohn T."/>
            <person name="Peeters S.H."/>
            <person name="Heuer A."/>
            <person name="Rast P."/>
            <person name="Oberbeckmann S."/>
            <person name="Bunk B."/>
            <person name="Jeske O."/>
            <person name="Meyerdierks A."/>
            <person name="Storesund J.E."/>
            <person name="Kallscheuer N."/>
            <person name="Luecker S."/>
            <person name="Lage O.M."/>
            <person name="Pohl T."/>
            <person name="Merkel B.J."/>
            <person name="Hornburger P."/>
            <person name="Mueller R.-W."/>
            <person name="Bruemmer F."/>
            <person name="Labrenz M."/>
            <person name="Spormann A.M."/>
            <person name="Op den Camp H."/>
            <person name="Overmann J."/>
            <person name="Amann R."/>
            <person name="Jetten M.S.M."/>
            <person name="Mascher T."/>
            <person name="Medema M.H."/>
            <person name="Devos D.P."/>
            <person name="Kaster A.-K."/>
            <person name="Ovreas L."/>
            <person name="Rohde M."/>
            <person name="Galperin M.Y."/>
            <person name="Jogler C."/>
        </authorList>
    </citation>
    <scope>NUCLEOTIDE SEQUENCE [LARGE SCALE GENOMIC DNA]</scope>
    <source>
        <strain evidence="3 4">FF011L</strain>
    </source>
</reference>
<name>A0A517MCN9_9BACT</name>
<dbReference type="GO" id="GO:0005524">
    <property type="term" value="F:ATP binding"/>
    <property type="evidence" value="ECO:0007669"/>
    <property type="project" value="InterPro"/>
</dbReference>
<dbReference type="Pfam" id="PF01434">
    <property type="entry name" value="Peptidase_M41"/>
    <property type="match status" value="1"/>
</dbReference>
<feature type="region of interest" description="Disordered" evidence="1">
    <location>
        <begin position="1"/>
        <end position="22"/>
    </location>
</feature>
<sequence length="178" mass="19756">MNTDSSSDETKPSESADTTPDPQLIATAFHEAGHAVMAIMLGRSVEKVTITPKRMPVEGIRLGVCKIQKGKTKASRDWMEDEILILLAGMVAEESVTGRYCESGAASDLRIVRGLLRNRPGSERQLAKIEKRLLEKTVYLLDDDEHRQAIERIAKELLMKTTISGRAARHFYNMSVAS</sequence>